<dbReference type="RefSeq" id="WP_420906530.1">
    <property type="nucleotide sequence ID" value="NZ_BAAFGK010000005.1"/>
</dbReference>
<feature type="transmembrane region" description="Helical" evidence="2">
    <location>
        <begin position="17"/>
        <end position="35"/>
    </location>
</feature>
<dbReference type="EMBL" id="BAAFGK010000005">
    <property type="protein sequence ID" value="GAB0058808.1"/>
    <property type="molecule type" value="Genomic_DNA"/>
</dbReference>
<feature type="transmembrane region" description="Helical" evidence="2">
    <location>
        <begin position="42"/>
        <end position="60"/>
    </location>
</feature>
<feature type="region of interest" description="Disordered" evidence="1">
    <location>
        <begin position="65"/>
        <end position="136"/>
    </location>
</feature>
<sequence length="216" mass="23425">MLTLHGNPGQDANVNQLRLLLLTAMAVFLILGLLNQRESENFTSDLLFTLAFFAYIWHVLRRNRGAAPPTQPPPADAPRERTPAPPPAASPAPPTQAAPPRHPATPKPRPPANPQPAPGAQPMAGEPAKTLFSTKPARPNGRIILHKLPWTIVEQGKPVGQFRHVPIPAWIRTPDNRFADYAGIALTPPPEGCVCLEIPDQAELILPPGLIYAIRT</sequence>
<evidence type="ECO:0000256" key="2">
    <source>
        <dbReference type="SAM" id="Phobius"/>
    </source>
</evidence>
<evidence type="ECO:0000313" key="4">
    <source>
        <dbReference type="Proteomes" id="UP001628193"/>
    </source>
</evidence>
<accession>A0ABQ0CD55</accession>
<comment type="caution">
    <text evidence="3">The sequence shown here is derived from an EMBL/GenBank/DDBJ whole genome shotgun (WGS) entry which is preliminary data.</text>
</comment>
<keyword evidence="2" id="KW-0812">Transmembrane</keyword>
<reference evidence="3 4" key="2">
    <citation type="submission" date="2024-09" db="EMBL/GenBank/DDBJ databases">
        <title>Draft genome sequence of Candidatus Magnetaquicoccaceae bacterium FCR-1.</title>
        <authorList>
            <person name="Shimoshige H."/>
            <person name="Shimamura S."/>
            <person name="Taoka A."/>
            <person name="Kobayashi H."/>
            <person name="Maekawa T."/>
        </authorList>
    </citation>
    <scope>NUCLEOTIDE SEQUENCE [LARGE SCALE GENOMIC DNA]</scope>
    <source>
        <strain evidence="3 4">FCR-1</strain>
    </source>
</reference>
<name>A0ABQ0CD55_9PROT</name>
<proteinExistence type="predicted"/>
<keyword evidence="2" id="KW-0472">Membrane</keyword>
<evidence type="ECO:0000256" key="1">
    <source>
        <dbReference type="SAM" id="MobiDB-lite"/>
    </source>
</evidence>
<keyword evidence="4" id="KW-1185">Reference proteome</keyword>
<organism evidence="3 4">
    <name type="scientific">Candidatus Magnetaquiglobus chichijimensis</name>
    <dbReference type="NCBI Taxonomy" id="3141448"/>
    <lineage>
        <taxon>Bacteria</taxon>
        <taxon>Pseudomonadati</taxon>
        <taxon>Pseudomonadota</taxon>
        <taxon>Magnetococcia</taxon>
        <taxon>Magnetococcales</taxon>
        <taxon>Candidatus Magnetaquicoccaceae</taxon>
        <taxon>Candidatus Magnetaquiglobus</taxon>
    </lineage>
</organism>
<protein>
    <submittedName>
        <fullName evidence="3">Uncharacterized protein</fullName>
    </submittedName>
</protein>
<dbReference type="Proteomes" id="UP001628193">
    <property type="component" value="Unassembled WGS sequence"/>
</dbReference>
<gene>
    <name evidence="3" type="ORF">SIID45300_03165</name>
</gene>
<evidence type="ECO:0000313" key="3">
    <source>
        <dbReference type="EMBL" id="GAB0058808.1"/>
    </source>
</evidence>
<reference evidence="3 4" key="1">
    <citation type="submission" date="2024-05" db="EMBL/GenBank/DDBJ databases">
        <authorList>
            <consortium name="Candidatus Magnetaquicoccaceae bacterium FCR-1 genome sequencing consortium"/>
            <person name="Shimoshige H."/>
            <person name="Shimamura S."/>
            <person name="Taoka A."/>
            <person name="Kobayashi H."/>
            <person name="Maekawa T."/>
        </authorList>
    </citation>
    <scope>NUCLEOTIDE SEQUENCE [LARGE SCALE GENOMIC DNA]</scope>
    <source>
        <strain evidence="3 4">FCR-1</strain>
    </source>
</reference>
<feature type="compositionally biased region" description="Pro residues" evidence="1">
    <location>
        <begin position="83"/>
        <end position="119"/>
    </location>
</feature>
<keyword evidence="2" id="KW-1133">Transmembrane helix</keyword>